<dbReference type="Proteomes" id="UP000030671">
    <property type="component" value="Unassembled WGS sequence"/>
</dbReference>
<dbReference type="EMBL" id="KI925455">
    <property type="protein sequence ID" value="ETW85549.1"/>
    <property type="molecule type" value="Genomic_DNA"/>
</dbReference>
<accession>W4KIL4</accession>
<dbReference type="HOGENOM" id="CLU_2688110_0_0_1"/>
<dbReference type="GeneID" id="20673186"/>
<dbReference type="RefSeq" id="XP_009542398.1">
    <property type="nucleotide sequence ID" value="XM_009544103.1"/>
</dbReference>
<proteinExistence type="predicted"/>
<sequence length="74" mass="7896">MRRVVPKVECKVLHNSHISSRARIPTRYLSAFDCGNPSFGARRIPSGGIQVGLPTLIFVLGNGVPVAELLGVGL</sequence>
<evidence type="ECO:0000313" key="2">
    <source>
        <dbReference type="Proteomes" id="UP000030671"/>
    </source>
</evidence>
<dbReference type="AlphaFoldDB" id="W4KIL4"/>
<dbReference type="KEGG" id="hir:HETIRDRAFT_414561"/>
<protein>
    <submittedName>
        <fullName evidence="1">Uncharacterized protein</fullName>
    </submittedName>
</protein>
<evidence type="ECO:0000313" key="1">
    <source>
        <dbReference type="EMBL" id="ETW85549.1"/>
    </source>
</evidence>
<dbReference type="InParanoid" id="W4KIL4"/>
<reference evidence="1 2" key="1">
    <citation type="journal article" date="2012" name="New Phytol.">
        <title>Insight into trade-off between wood decay and parasitism from the genome of a fungal forest pathogen.</title>
        <authorList>
            <person name="Olson A."/>
            <person name="Aerts A."/>
            <person name="Asiegbu F."/>
            <person name="Belbahri L."/>
            <person name="Bouzid O."/>
            <person name="Broberg A."/>
            <person name="Canback B."/>
            <person name="Coutinho P.M."/>
            <person name="Cullen D."/>
            <person name="Dalman K."/>
            <person name="Deflorio G."/>
            <person name="van Diepen L.T."/>
            <person name="Dunand C."/>
            <person name="Duplessis S."/>
            <person name="Durling M."/>
            <person name="Gonthier P."/>
            <person name="Grimwood J."/>
            <person name="Fossdal C.G."/>
            <person name="Hansson D."/>
            <person name="Henrissat B."/>
            <person name="Hietala A."/>
            <person name="Himmelstrand K."/>
            <person name="Hoffmeister D."/>
            <person name="Hogberg N."/>
            <person name="James T.Y."/>
            <person name="Karlsson M."/>
            <person name="Kohler A."/>
            <person name="Kues U."/>
            <person name="Lee Y.H."/>
            <person name="Lin Y.C."/>
            <person name="Lind M."/>
            <person name="Lindquist E."/>
            <person name="Lombard V."/>
            <person name="Lucas S."/>
            <person name="Lunden K."/>
            <person name="Morin E."/>
            <person name="Murat C."/>
            <person name="Park J."/>
            <person name="Raffaello T."/>
            <person name="Rouze P."/>
            <person name="Salamov A."/>
            <person name="Schmutz J."/>
            <person name="Solheim H."/>
            <person name="Stahlberg J."/>
            <person name="Velez H."/>
            <person name="de Vries R.P."/>
            <person name="Wiebenga A."/>
            <person name="Woodward S."/>
            <person name="Yakovlev I."/>
            <person name="Garbelotto M."/>
            <person name="Martin F."/>
            <person name="Grigoriev I.V."/>
            <person name="Stenlid J."/>
        </authorList>
    </citation>
    <scope>NUCLEOTIDE SEQUENCE [LARGE SCALE GENOMIC DNA]</scope>
    <source>
        <strain evidence="1 2">TC 32-1</strain>
    </source>
</reference>
<gene>
    <name evidence="1" type="ORF">HETIRDRAFT_414561</name>
</gene>
<keyword evidence="2" id="KW-1185">Reference proteome</keyword>
<name>W4KIL4_HETIT</name>
<organism evidence="1 2">
    <name type="scientific">Heterobasidion irregulare (strain TC 32-1)</name>
    <dbReference type="NCBI Taxonomy" id="747525"/>
    <lineage>
        <taxon>Eukaryota</taxon>
        <taxon>Fungi</taxon>
        <taxon>Dikarya</taxon>
        <taxon>Basidiomycota</taxon>
        <taxon>Agaricomycotina</taxon>
        <taxon>Agaricomycetes</taxon>
        <taxon>Russulales</taxon>
        <taxon>Bondarzewiaceae</taxon>
        <taxon>Heterobasidion</taxon>
        <taxon>Heterobasidion annosum species complex</taxon>
    </lineage>
</organism>